<dbReference type="InterPro" id="IPR043502">
    <property type="entry name" value="DNA/RNA_pol_sf"/>
</dbReference>
<accession>A0A7S3QBK9</accession>
<dbReference type="Gene3D" id="3.40.50.1010">
    <property type="entry name" value="5'-nuclease"/>
    <property type="match status" value="1"/>
</dbReference>
<dbReference type="InterPro" id="IPR002421">
    <property type="entry name" value="5-3_exonuclease"/>
</dbReference>
<feature type="compositionally biased region" description="Basic and acidic residues" evidence="4">
    <location>
        <begin position="715"/>
        <end position="729"/>
    </location>
</feature>
<dbReference type="PANTHER" id="PTHR42646:SF2">
    <property type="entry name" value="5'-3' EXONUCLEASE FAMILY PROTEIN"/>
    <property type="match status" value="1"/>
</dbReference>
<protein>
    <recommendedName>
        <fullName evidence="5">5'-3' exonuclease domain-containing protein</fullName>
    </recommendedName>
</protein>
<feature type="region of interest" description="Disordered" evidence="4">
    <location>
        <begin position="148"/>
        <end position="226"/>
    </location>
</feature>
<sequence length="754" mass="83307">MMMRGRRMPPPVMEYDYSHYDEEFGARKAGEGTNIEFHDGMLEDIDGDGDDDNDGGSDDIDDNMTPSLGLQSISGSITQSQSNSNGNGMLETITNEEEKIEKDYSSTIEKNSIEFELPEETSSLEQQTKTYEYTEEIITSETTKISMDGKVEVDADERMPTTSESIDTTSGPHYSGQVKDEPEPSRDTDTKESWRNSFARQSQMRMPSRPTANGAGVGTGAGTNTSKPVKVEVAYSAPTGGADPNSLSMLESQLEQFQTEMFALNDGKEFNIKSPKQVSVVLFGVDNESTNKDALDAIAGNVSDHTKSRLASLVLKYRKTLSQIKRVQKTKENKANGTHTTPLNSMKKGNGRLDGTAAVTAMESNKPDANEKTAIGQVVVSPMNASTTDEEPLVLVDASAYIFRAYYSMPPMHRDDGEPIGATLGFCNMLNKLVLTPLLQGKRPRIILVFDSKSGTNFRKKIYPEYKANRSACPEDLIPQFDFVRDAADAYGILQLEAPGFEADDVVATIGTMAVKEGCYVNILSGDKDLMQLVTKSENGGPCIEMIDPMKMVRFCHDTVKEKWGVEPSLLGDILALAGDSADNIPGVPGIGPKIAASLIQEYGSLDGLLENVEQVKQKGRQKNLKDNAHLARLSRELVELDRNISLEDMSFPTHYQNISDIRMESFDKDRLIKFYETMGLHELKRRVTSRLPKKRNGRAPSGFDRYASITEQLPEQHFRSSKSVKTEENDQGFSTPSTFKKPPTPEDFSDVPF</sequence>
<dbReference type="InterPro" id="IPR038969">
    <property type="entry name" value="FEN"/>
</dbReference>
<dbReference type="InterPro" id="IPR036279">
    <property type="entry name" value="5-3_exonuclease_C_sf"/>
</dbReference>
<dbReference type="FunFam" id="1.10.150.20:FF:000003">
    <property type="entry name" value="DNA polymerase I"/>
    <property type="match status" value="1"/>
</dbReference>
<organism evidence="6">
    <name type="scientific">Chaetoceros debilis</name>
    <dbReference type="NCBI Taxonomy" id="122233"/>
    <lineage>
        <taxon>Eukaryota</taxon>
        <taxon>Sar</taxon>
        <taxon>Stramenopiles</taxon>
        <taxon>Ochrophyta</taxon>
        <taxon>Bacillariophyta</taxon>
        <taxon>Coscinodiscophyceae</taxon>
        <taxon>Chaetocerotophycidae</taxon>
        <taxon>Chaetocerotales</taxon>
        <taxon>Chaetocerotaceae</taxon>
        <taxon>Chaetoceros</taxon>
    </lineage>
</organism>
<feature type="region of interest" description="Disordered" evidence="4">
    <location>
        <begin position="690"/>
        <end position="754"/>
    </location>
</feature>
<dbReference type="Pfam" id="PF01367">
    <property type="entry name" value="5_3_exonuc"/>
    <property type="match status" value="1"/>
</dbReference>
<dbReference type="SUPFAM" id="SSF47807">
    <property type="entry name" value="5' to 3' exonuclease, C-terminal subdomain"/>
    <property type="match status" value="1"/>
</dbReference>
<keyword evidence="3" id="KW-0238">DNA-binding</keyword>
<dbReference type="EMBL" id="HBIO01022036">
    <property type="protein sequence ID" value="CAE0472143.1"/>
    <property type="molecule type" value="Transcribed_RNA"/>
</dbReference>
<feature type="compositionally biased region" description="Acidic residues" evidence="4">
    <location>
        <begin position="42"/>
        <end position="62"/>
    </location>
</feature>
<dbReference type="SUPFAM" id="SSF88723">
    <property type="entry name" value="PIN domain-like"/>
    <property type="match status" value="1"/>
</dbReference>
<dbReference type="SMART" id="SM00475">
    <property type="entry name" value="53EXOc"/>
    <property type="match status" value="1"/>
</dbReference>
<dbReference type="AlphaFoldDB" id="A0A7S3QBK9"/>
<dbReference type="InterPro" id="IPR029060">
    <property type="entry name" value="PIN-like_dom_sf"/>
</dbReference>
<name>A0A7S3QBK9_9STRA</name>
<keyword evidence="2" id="KW-0378">Hydrolase</keyword>
<dbReference type="GO" id="GO:0017108">
    <property type="term" value="F:5'-flap endonuclease activity"/>
    <property type="evidence" value="ECO:0007669"/>
    <property type="project" value="InterPro"/>
</dbReference>
<dbReference type="SMART" id="SM00279">
    <property type="entry name" value="HhH2"/>
    <property type="match status" value="1"/>
</dbReference>
<feature type="region of interest" description="Disordered" evidence="4">
    <location>
        <begin position="330"/>
        <end position="351"/>
    </location>
</feature>
<feature type="compositionally biased region" description="Polar residues" evidence="4">
    <location>
        <begin position="195"/>
        <end position="205"/>
    </location>
</feature>
<proteinExistence type="predicted"/>
<feature type="compositionally biased region" description="Polar residues" evidence="4">
    <location>
        <begin position="335"/>
        <end position="344"/>
    </location>
</feature>
<dbReference type="GO" id="GO:0033567">
    <property type="term" value="P:DNA replication, Okazaki fragment processing"/>
    <property type="evidence" value="ECO:0007669"/>
    <property type="project" value="InterPro"/>
</dbReference>
<dbReference type="GO" id="GO:0008409">
    <property type="term" value="F:5'-3' exonuclease activity"/>
    <property type="evidence" value="ECO:0007669"/>
    <property type="project" value="InterPro"/>
</dbReference>
<feature type="compositionally biased region" description="Low complexity" evidence="4">
    <location>
        <begin position="71"/>
        <end position="93"/>
    </location>
</feature>
<evidence type="ECO:0000256" key="2">
    <source>
        <dbReference type="ARBA" id="ARBA00022801"/>
    </source>
</evidence>
<evidence type="ECO:0000256" key="4">
    <source>
        <dbReference type="SAM" id="MobiDB-lite"/>
    </source>
</evidence>
<dbReference type="Gene3D" id="1.10.150.20">
    <property type="entry name" value="5' to 3' exonuclease, C-terminal subdomain"/>
    <property type="match status" value="1"/>
</dbReference>
<dbReference type="InterPro" id="IPR008918">
    <property type="entry name" value="HhH2"/>
</dbReference>
<feature type="domain" description="5'-3' exonuclease" evidence="5">
    <location>
        <begin position="391"/>
        <end position="657"/>
    </location>
</feature>
<dbReference type="Pfam" id="PF02739">
    <property type="entry name" value="5_3_exonuc_N"/>
    <property type="match status" value="1"/>
</dbReference>
<dbReference type="InterPro" id="IPR020045">
    <property type="entry name" value="DNA_polI_H3TH"/>
</dbReference>
<reference evidence="6" key="1">
    <citation type="submission" date="2021-01" db="EMBL/GenBank/DDBJ databases">
        <authorList>
            <person name="Corre E."/>
            <person name="Pelletier E."/>
            <person name="Niang G."/>
            <person name="Scheremetjew M."/>
            <person name="Finn R."/>
            <person name="Kale V."/>
            <person name="Holt S."/>
            <person name="Cochrane G."/>
            <person name="Meng A."/>
            <person name="Brown T."/>
            <person name="Cohen L."/>
        </authorList>
    </citation>
    <scope>NUCLEOTIDE SEQUENCE</scope>
    <source>
        <strain evidence="6">MM31A-1</strain>
    </source>
</reference>
<evidence type="ECO:0000259" key="5">
    <source>
        <dbReference type="SMART" id="SM00475"/>
    </source>
</evidence>
<dbReference type="SUPFAM" id="SSF56672">
    <property type="entry name" value="DNA/RNA polymerases"/>
    <property type="match status" value="1"/>
</dbReference>
<dbReference type="GO" id="GO:0003677">
    <property type="term" value="F:DNA binding"/>
    <property type="evidence" value="ECO:0007669"/>
    <property type="project" value="UniProtKB-KW"/>
</dbReference>
<dbReference type="PANTHER" id="PTHR42646">
    <property type="entry name" value="FLAP ENDONUCLEASE XNI"/>
    <property type="match status" value="1"/>
</dbReference>
<dbReference type="CDD" id="cd09859">
    <property type="entry name" value="PIN_53EXO"/>
    <property type="match status" value="1"/>
</dbReference>
<dbReference type="Gene3D" id="1.20.1060.10">
    <property type="entry name" value="Taq DNA Polymerase, Chain T, domain 4"/>
    <property type="match status" value="1"/>
</dbReference>
<gene>
    <name evidence="6" type="ORF">CDEB00056_LOCUS16996</name>
</gene>
<feature type="compositionally biased region" description="Polar residues" evidence="4">
    <location>
        <begin position="160"/>
        <end position="172"/>
    </location>
</feature>
<dbReference type="CDD" id="cd09898">
    <property type="entry name" value="H3TH_53EXO"/>
    <property type="match status" value="1"/>
</dbReference>
<feature type="compositionally biased region" description="Basic and acidic residues" evidence="4">
    <location>
        <begin position="148"/>
        <end position="159"/>
    </location>
</feature>
<evidence type="ECO:0000256" key="3">
    <source>
        <dbReference type="ARBA" id="ARBA00023125"/>
    </source>
</evidence>
<feature type="compositionally biased region" description="Basic and acidic residues" evidence="4">
    <location>
        <begin position="178"/>
        <end position="194"/>
    </location>
</feature>
<keyword evidence="1" id="KW-0540">Nuclease</keyword>
<feature type="region of interest" description="Disordered" evidence="4">
    <location>
        <begin position="40"/>
        <end position="104"/>
    </location>
</feature>
<evidence type="ECO:0000313" key="6">
    <source>
        <dbReference type="EMBL" id="CAE0472143.1"/>
    </source>
</evidence>
<evidence type="ECO:0000256" key="1">
    <source>
        <dbReference type="ARBA" id="ARBA00022722"/>
    </source>
</evidence>
<dbReference type="InterPro" id="IPR020046">
    <property type="entry name" value="5-3_exonucl_a-hlix_arch_N"/>
</dbReference>